<dbReference type="EMBL" id="JAPWGY010000009">
    <property type="protein sequence ID" value="MCZ4282611.1"/>
    <property type="molecule type" value="Genomic_DNA"/>
</dbReference>
<dbReference type="Proteomes" id="UP001069802">
    <property type="component" value="Unassembled WGS sequence"/>
</dbReference>
<keyword evidence="2" id="KW-0012">Acyltransferase</keyword>
<organism evidence="2 3">
    <name type="scientific">Kiloniella laminariae</name>
    <dbReference type="NCBI Taxonomy" id="454162"/>
    <lineage>
        <taxon>Bacteria</taxon>
        <taxon>Pseudomonadati</taxon>
        <taxon>Pseudomonadota</taxon>
        <taxon>Alphaproteobacteria</taxon>
        <taxon>Rhodospirillales</taxon>
        <taxon>Kiloniellaceae</taxon>
        <taxon>Kiloniella</taxon>
    </lineage>
</organism>
<dbReference type="InterPro" id="IPR000182">
    <property type="entry name" value="GNAT_dom"/>
</dbReference>
<dbReference type="InterPro" id="IPR016181">
    <property type="entry name" value="Acyl_CoA_acyltransferase"/>
</dbReference>
<reference evidence="2" key="1">
    <citation type="submission" date="2022-12" db="EMBL/GenBank/DDBJ databases">
        <title>Bacterial isolates from different developmental stages of Nematostella vectensis.</title>
        <authorList>
            <person name="Fraune S."/>
        </authorList>
    </citation>
    <scope>NUCLEOTIDE SEQUENCE</scope>
    <source>
        <strain evidence="2">G21630-S1</strain>
    </source>
</reference>
<dbReference type="GO" id="GO:0016746">
    <property type="term" value="F:acyltransferase activity"/>
    <property type="evidence" value="ECO:0007669"/>
    <property type="project" value="UniProtKB-KW"/>
</dbReference>
<keyword evidence="3" id="KW-1185">Reference proteome</keyword>
<proteinExistence type="predicted"/>
<sequence>MTLQIDLLSYPELSKDQLYGLLHLRADVFVIEQQSLFQDIDGRDIEAWHVLVSEGEKIIAVSRILQVPDQTGRYQIGRVAVAREVRGRGLARQMMEKAWAFISLQDKAFRIELSAQEHLVGFYQSLGYHLVSDVPYDDAGIPHVDMVLDL</sequence>
<evidence type="ECO:0000259" key="1">
    <source>
        <dbReference type="PROSITE" id="PS51186"/>
    </source>
</evidence>
<dbReference type="Gene3D" id="3.40.630.30">
    <property type="match status" value="1"/>
</dbReference>
<protein>
    <submittedName>
        <fullName evidence="2">GNAT family N-acetyltransferase</fullName>
        <ecNumber evidence="2">2.3.1.-</ecNumber>
    </submittedName>
</protein>
<evidence type="ECO:0000313" key="2">
    <source>
        <dbReference type="EMBL" id="MCZ4282611.1"/>
    </source>
</evidence>
<comment type="caution">
    <text evidence="2">The sequence shown here is derived from an EMBL/GenBank/DDBJ whole genome shotgun (WGS) entry which is preliminary data.</text>
</comment>
<dbReference type="RefSeq" id="WP_269424757.1">
    <property type="nucleotide sequence ID" value="NZ_JAPWGY010000009.1"/>
</dbReference>
<keyword evidence="2" id="KW-0808">Transferase</keyword>
<accession>A0ABT4LNB1</accession>
<dbReference type="CDD" id="cd04301">
    <property type="entry name" value="NAT_SF"/>
    <property type="match status" value="1"/>
</dbReference>
<dbReference type="PROSITE" id="PS51186">
    <property type="entry name" value="GNAT"/>
    <property type="match status" value="1"/>
</dbReference>
<gene>
    <name evidence="2" type="ORF">O4H49_17630</name>
</gene>
<evidence type="ECO:0000313" key="3">
    <source>
        <dbReference type="Proteomes" id="UP001069802"/>
    </source>
</evidence>
<dbReference type="Pfam" id="PF13673">
    <property type="entry name" value="Acetyltransf_10"/>
    <property type="match status" value="1"/>
</dbReference>
<feature type="domain" description="N-acetyltransferase" evidence="1">
    <location>
        <begin position="8"/>
        <end position="150"/>
    </location>
</feature>
<name>A0ABT4LNB1_9PROT</name>
<dbReference type="SUPFAM" id="SSF55729">
    <property type="entry name" value="Acyl-CoA N-acyltransferases (Nat)"/>
    <property type="match status" value="1"/>
</dbReference>
<dbReference type="EC" id="2.3.1.-" evidence="2"/>